<organism evidence="1">
    <name type="scientific">Ixodes ricinus</name>
    <name type="common">Common tick</name>
    <name type="synonym">Acarus ricinus</name>
    <dbReference type="NCBI Taxonomy" id="34613"/>
    <lineage>
        <taxon>Eukaryota</taxon>
        <taxon>Metazoa</taxon>
        <taxon>Ecdysozoa</taxon>
        <taxon>Arthropoda</taxon>
        <taxon>Chelicerata</taxon>
        <taxon>Arachnida</taxon>
        <taxon>Acari</taxon>
        <taxon>Parasitiformes</taxon>
        <taxon>Ixodida</taxon>
        <taxon>Ixodoidea</taxon>
        <taxon>Ixodidae</taxon>
        <taxon>Ixodinae</taxon>
        <taxon>Ixodes</taxon>
    </lineage>
</organism>
<protein>
    <submittedName>
        <fullName evidence="1">Putative nuclear pore complex nup88/rnup84 component</fullName>
    </submittedName>
</protein>
<name>A0A0K8R679_IXORI</name>
<dbReference type="EMBL" id="GADI01007161">
    <property type="protein sequence ID" value="JAA66647.1"/>
    <property type="molecule type" value="mRNA"/>
</dbReference>
<reference evidence="1" key="1">
    <citation type="submission" date="2012-12" db="EMBL/GenBank/DDBJ databases">
        <title>Identification and characterization of a phenylalanine ammonia-lyase gene family in Isatis indigotica Fort.</title>
        <authorList>
            <person name="Liu Q."/>
            <person name="Chen J."/>
            <person name="Zhou X."/>
            <person name="Di P."/>
            <person name="Xiao Y."/>
            <person name="Xuan H."/>
            <person name="Zhang L."/>
            <person name="Chen W."/>
        </authorList>
    </citation>
    <scope>NUCLEOTIDE SEQUENCE</scope>
    <source>
        <tissue evidence="1">Salivary gland</tissue>
    </source>
</reference>
<sequence>MNLFLVSEVYMVSDIINLLHHFSYVFTLFLQDGLNALALVGTESDGGFLRTQYLFHLPLLIVFFHSNLFDGIAQMSKLIRYQL</sequence>
<evidence type="ECO:0000313" key="1">
    <source>
        <dbReference type="EMBL" id="JAA66647.1"/>
    </source>
</evidence>
<dbReference type="AlphaFoldDB" id="A0A0K8R679"/>
<accession>A0A0K8R679</accession>
<proteinExistence type="evidence at transcript level"/>